<reference evidence="10 11" key="1">
    <citation type="journal article" date="2019" name="ACS Chem. Biol.">
        <title>Identification and Mobilization of a Cryptic Antibiotic Biosynthesis Gene Locus from a Human-Pathogenic Nocardia Isolate.</title>
        <authorList>
            <person name="Herisse M."/>
            <person name="Ishida K."/>
            <person name="Porter J.L."/>
            <person name="Howden B."/>
            <person name="Hertweck C."/>
            <person name="Stinear T.P."/>
            <person name="Pidot S.J."/>
        </authorList>
    </citation>
    <scope>NUCLEOTIDE SEQUENCE [LARGE SCALE GENOMIC DNA]</scope>
    <source>
        <strain evidence="10 11">AUSMDU00012717</strain>
    </source>
</reference>
<dbReference type="PROSITE" id="PS51257">
    <property type="entry name" value="PROKAR_LIPOPROTEIN"/>
    <property type="match status" value="1"/>
</dbReference>
<feature type="chain" id="PRO_5039555945" description="Lipoprotein LpqB" evidence="8">
    <location>
        <begin position="31"/>
        <end position="602"/>
    </location>
</feature>
<evidence type="ECO:0000256" key="4">
    <source>
        <dbReference type="ARBA" id="ARBA00023139"/>
    </source>
</evidence>
<keyword evidence="11" id="KW-1185">Reference proteome</keyword>
<dbReference type="InterPro" id="IPR023959">
    <property type="entry name" value="LpqB"/>
</dbReference>
<dbReference type="Proteomes" id="UP000503540">
    <property type="component" value="Chromosome"/>
</dbReference>
<evidence type="ECO:0000256" key="6">
    <source>
        <dbReference type="HAMAP-Rule" id="MF_01373"/>
    </source>
</evidence>
<evidence type="ECO:0000256" key="7">
    <source>
        <dbReference type="SAM" id="MobiDB-lite"/>
    </source>
</evidence>
<feature type="signal peptide" evidence="8">
    <location>
        <begin position="1"/>
        <end position="30"/>
    </location>
</feature>
<proteinExistence type="inferred from homology"/>
<protein>
    <recommendedName>
        <fullName evidence="6">Lipoprotein LpqB</fullName>
    </recommendedName>
</protein>
<comment type="similarity">
    <text evidence="6">Belongs to the LpqB lipoprotein family.</text>
</comment>
<dbReference type="NCBIfam" id="NF010141">
    <property type="entry name" value="PRK13616.1"/>
    <property type="match status" value="1"/>
</dbReference>
<dbReference type="Pfam" id="PF10646">
    <property type="entry name" value="Germane"/>
    <property type="match status" value="1"/>
</dbReference>
<dbReference type="EMBL" id="CP046172">
    <property type="protein sequence ID" value="QIS15231.1"/>
    <property type="molecule type" value="Genomic_DNA"/>
</dbReference>
<keyword evidence="1 6" id="KW-1003">Cell membrane</keyword>
<evidence type="ECO:0000259" key="9">
    <source>
        <dbReference type="SMART" id="SM00909"/>
    </source>
</evidence>
<dbReference type="Pfam" id="PF10647">
    <property type="entry name" value="Gmad1"/>
    <property type="match status" value="1"/>
</dbReference>
<keyword evidence="4 6" id="KW-0564">Palmitate</keyword>
<evidence type="ECO:0000256" key="8">
    <source>
        <dbReference type="SAM" id="SignalP"/>
    </source>
</evidence>
<dbReference type="HAMAP" id="MF_01373">
    <property type="entry name" value="LpqB_lipoprot"/>
    <property type="match status" value="1"/>
</dbReference>
<keyword evidence="5 6" id="KW-0449">Lipoprotein</keyword>
<organism evidence="10 11">
    <name type="scientific">Nocardia arthritidis</name>
    <dbReference type="NCBI Taxonomy" id="228602"/>
    <lineage>
        <taxon>Bacteria</taxon>
        <taxon>Bacillati</taxon>
        <taxon>Actinomycetota</taxon>
        <taxon>Actinomycetes</taxon>
        <taxon>Mycobacteriales</taxon>
        <taxon>Nocardiaceae</taxon>
        <taxon>Nocardia</taxon>
    </lineage>
</organism>
<dbReference type="SUPFAM" id="SSF82171">
    <property type="entry name" value="DPP6 N-terminal domain-like"/>
    <property type="match status" value="1"/>
</dbReference>
<dbReference type="AlphaFoldDB" id="A0A6G9YPX0"/>
<evidence type="ECO:0000256" key="1">
    <source>
        <dbReference type="ARBA" id="ARBA00022475"/>
    </source>
</evidence>
<dbReference type="InterPro" id="IPR019606">
    <property type="entry name" value="GerMN"/>
</dbReference>
<dbReference type="InterPro" id="IPR059026">
    <property type="entry name" value="LpqB_N"/>
</dbReference>
<gene>
    <name evidence="6 10" type="primary">lpqB</name>
    <name evidence="10" type="ORF">F5544_37015</name>
</gene>
<comment type="subcellular location">
    <subcellularLocation>
        <location evidence="6">Cell membrane</location>
        <topology evidence="6">Lipid-anchor</topology>
    </subcellularLocation>
</comment>
<keyword evidence="3 6" id="KW-0472">Membrane</keyword>
<dbReference type="InterPro" id="IPR018910">
    <property type="entry name" value="LpqB_C"/>
</dbReference>
<feature type="region of interest" description="Disordered" evidence="7">
    <location>
        <begin position="41"/>
        <end position="61"/>
    </location>
</feature>
<dbReference type="GO" id="GO:0005886">
    <property type="term" value="C:plasma membrane"/>
    <property type="evidence" value="ECO:0007669"/>
    <property type="project" value="UniProtKB-SubCell"/>
</dbReference>
<dbReference type="RefSeq" id="WP_167477515.1">
    <property type="nucleotide sequence ID" value="NZ_CP046172.1"/>
</dbReference>
<name>A0A6G9YPX0_9NOCA</name>
<evidence type="ECO:0000256" key="5">
    <source>
        <dbReference type="ARBA" id="ARBA00023288"/>
    </source>
</evidence>
<evidence type="ECO:0000256" key="2">
    <source>
        <dbReference type="ARBA" id="ARBA00022729"/>
    </source>
</evidence>
<evidence type="ECO:0000313" key="11">
    <source>
        <dbReference type="Proteomes" id="UP000503540"/>
    </source>
</evidence>
<accession>A0A6G9YPX0</accession>
<keyword evidence="2 6" id="KW-0732">Signal</keyword>
<evidence type="ECO:0000256" key="3">
    <source>
        <dbReference type="ARBA" id="ARBA00023136"/>
    </source>
</evidence>
<sequence>MRVRHRYPRRRRVYALGAALLALLALSGCANLPESTAPQALGTINRQPTSDGPPPPLQGRDPDLLLRDFLVASADPANKHLIARQFMTPEASTHWDDTSSTVIVEKPDTLRESRTGDKATYVIRARTVGELSADGAYRAVSDPFEKKIEMTKVDGEWRIDDPPDGVVMDSTAFAKFYRRYVLYFVDPTGTTLVPDLRWIAVPNGQLTQRLLALLNAGTQPALTPVLRNELAAPVAIHGPITKANGDAEDVGIGLGGVHIDFSGAAGLAPHDRELLAAQVVLTLSGAGILGPYQISVDGKPLDERYAANGYTVADVEAFSPATGAQNKIGLHALRGGGLVQVEPNGSITPTPGYFGAVNNLQSVALSPDGQLVAAVAATGRPAPDPAQTLMIGSYGGSAFPVVEGGSISRPSWNSDGTAAWVVVDGERVIRVVNDRATGTVSRQDVDISALTNANSSLRLPITELRVSRTGVRAALVADGKVYVAVIERHPDGTYALTSPLPIGVTLSTRAVSLSWLTPDTIAIAREGNVDPVSTVSIDGSQLVPQTARNLTPPVRLVDGSGDHEYAADARAVLELASAPDVGDAYWRELPNLGANAVPVLPG</sequence>
<dbReference type="KEGG" id="nah:F5544_37015"/>
<evidence type="ECO:0000313" key="10">
    <source>
        <dbReference type="EMBL" id="QIS15231.1"/>
    </source>
</evidence>
<dbReference type="SMART" id="SM00909">
    <property type="entry name" value="Germane"/>
    <property type="match status" value="1"/>
</dbReference>
<feature type="compositionally biased region" description="Polar residues" evidence="7">
    <location>
        <begin position="41"/>
        <end position="50"/>
    </location>
</feature>
<dbReference type="Pfam" id="PF25976">
    <property type="entry name" value="LpqB_N"/>
    <property type="match status" value="1"/>
</dbReference>
<feature type="domain" description="GerMN" evidence="9">
    <location>
        <begin position="207"/>
        <end position="305"/>
    </location>
</feature>